<evidence type="ECO:0008006" key="6">
    <source>
        <dbReference type="Google" id="ProtNLM"/>
    </source>
</evidence>
<dbReference type="InterPro" id="IPR041426">
    <property type="entry name" value="Mos1_HTH"/>
</dbReference>
<feature type="chain" id="PRO_5003176298" description="Mos1 transposase HTH domain-containing protein" evidence="1">
    <location>
        <begin position="17"/>
        <end position="386"/>
    </location>
</feature>
<dbReference type="Proteomes" id="UP000008281">
    <property type="component" value="Unassembled WGS sequence"/>
</dbReference>
<dbReference type="AlphaFoldDB" id="E3NBE5"/>
<evidence type="ECO:0000313" key="4">
    <source>
        <dbReference type="EMBL" id="EFO91955.1"/>
    </source>
</evidence>
<evidence type="ECO:0000313" key="5">
    <source>
        <dbReference type="Proteomes" id="UP000008281"/>
    </source>
</evidence>
<evidence type="ECO:0000259" key="2">
    <source>
        <dbReference type="Pfam" id="PF01827"/>
    </source>
</evidence>
<dbReference type="InterPro" id="IPR002900">
    <property type="entry name" value="DUF38/FTH_CAE_spp"/>
</dbReference>
<reference evidence="4" key="1">
    <citation type="submission" date="2007-07" db="EMBL/GenBank/DDBJ databases">
        <title>PCAP assembly of the Caenorhabditis remanei genome.</title>
        <authorList>
            <consortium name="The Caenorhabditis remanei Sequencing Consortium"/>
            <person name="Wilson R.K."/>
        </authorList>
    </citation>
    <scope>NUCLEOTIDE SEQUENCE [LARGE SCALE GENOMIC DNA]</scope>
    <source>
        <strain evidence="4">PB4641</strain>
    </source>
</reference>
<dbReference type="OrthoDB" id="10034054at2759"/>
<feature type="signal peptide" evidence="1">
    <location>
        <begin position="1"/>
        <end position="16"/>
    </location>
</feature>
<organism evidence="5">
    <name type="scientific">Caenorhabditis remanei</name>
    <name type="common">Caenorhabditis vulgaris</name>
    <dbReference type="NCBI Taxonomy" id="31234"/>
    <lineage>
        <taxon>Eukaryota</taxon>
        <taxon>Metazoa</taxon>
        <taxon>Ecdysozoa</taxon>
        <taxon>Nematoda</taxon>
        <taxon>Chromadorea</taxon>
        <taxon>Rhabditida</taxon>
        <taxon>Rhabditina</taxon>
        <taxon>Rhabditomorpha</taxon>
        <taxon>Rhabditoidea</taxon>
        <taxon>Rhabditidae</taxon>
        <taxon>Peloderinae</taxon>
        <taxon>Caenorhabditis</taxon>
    </lineage>
</organism>
<gene>
    <name evidence="4" type="ORF">CRE_11458</name>
</gene>
<evidence type="ECO:0000256" key="1">
    <source>
        <dbReference type="SAM" id="SignalP"/>
    </source>
</evidence>
<feature type="domain" description="Mos1 transposase HTH" evidence="3">
    <location>
        <begin position="89"/>
        <end position="118"/>
    </location>
</feature>
<name>E3NBE5_CAERE</name>
<accession>E3NBE5</accession>
<feature type="domain" description="DUF38" evidence="2">
    <location>
        <begin position="213"/>
        <end position="338"/>
    </location>
</feature>
<dbReference type="Pfam" id="PF01827">
    <property type="entry name" value="FTH"/>
    <property type="match status" value="1"/>
</dbReference>
<dbReference type="InParanoid" id="E3NBE5"/>
<protein>
    <recommendedName>
        <fullName evidence="6">Mos1 transposase HTH domain-containing protein</fullName>
    </recommendedName>
</protein>
<dbReference type="HOGENOM" id="CLU_030831_3_3_1"/>
<keyword evidence="5" id="KW-1185">Reference proteome</keyword>
<evidence type="ECO:0000259" key="3">
    <source>
        <dbReference type="Pfam" id="PF17906"/>
    </source>
</evidence>
<proteinExistence type="predicted"/>
<dbReference type="EMBL" id="DS268585">
    <property type="protein sequence ID" value="EFO91955.1"/>
    <property type="molecule type" value="Genomic_DNA"/>
</dbReference>
<dbReference type="Pfam" id="PF17906">
    <property type="entry name" value="HTH_48"/>
    <property type="match status" value="1"/>
</dbReference>
<keyword evidence="1" id="KW-0732">Signal</keyword>
<sequence>MMQFLFACFLFDYGRSQSTQCGQCIIFYAQTFFRAENVSFSSVKPSKMTKTAAESDPLAIRKRILKEFQKVKKRIASLPEYWRRDTFWTHKQLCKKLGNDFMEYAEFEFWFLRFIQGNFDLNVDRRHELRNVSKGIRIQVDSWDPELIKLSYNTAEDWSFQHKTMSASFRRSIFERKRKMNPLLYTLVILKNPKLRLEELTLGGTDKYWRELVEELDQSNQKLHVKHIHTSSNFDLHYLDPGEIEEITVFLRDPKAEEIQQILESEQYKSARMTHFETHVFPSKFPFECFYKCPKFTLTLGGQPALKIKWDFIKNLLKCAQVQLCHISIYNNATDELKQKIQEEFEEKYPRVDPNNPNIRRQKIPGTNEFYEMEMTDGMMRIERKQ</sequence>